<comment type="caution">
    <text evidence="1">The sequence shown here is derived from an EMBL/GenBank/DDBJ whole genome shotgun (WGS) entry which is preliminary data.</text>
</comment>
<evidence type="ECO:0000313" key="2">
    <source>
        <dbReference type="Proteomes" id="UP000014480"/>
    </source>
</evidence>
<dbReference type="Proteomes" id="UP000014480">
    <property type="component" value="Unassembled WGS sequence"/>
</dbReference>
<gene>
    <name evidence="1" type="ORF">Cob_v002787</name>
</gene>
<sequence length="121" mass="12658">MSSNATCPDSSVLPEFGNLSDLPRNVSVGFVPVGRNGSHDAMDSCCSPQDVNIANDCYYWCELSTAGLDGFTSCLGRHGLEKGIIGTHASSTSAAARPTKTGRNLAGLMLWALVVTTALHL</sequence>
<dbReference type="AlphaFoldDB" id="A0A484G2A8"/>
<keyword evidence="2" id="KW-1185">Reference proteome</keyword>
<dbReference type="EMBL" id="AMCV02000005">
    <property type="protein sequence ID" value="TDZ24322.1"/>
    <property type="molecule type" value="Genomic_DNA"/>
</dbReference>
<reference evidence="2" key="2">
    <citation type="journal article" date="2019" name="Mol. Plant Microbe Interact.">
        <title>Genome sequence resources for four phytopathogenic fungi from the Colletotrichum orbiculare species complex.</title>
        <authorList>
            <person name="Gan P."/>
            <person name="Tsushima A."/>
            <person name="Narusaka M."/>
            <person name="Narusaka Y."/>
            <person name="Takano Y."/>
            <person name="Kubo Y."/>
            <person name="Shirasu K."/>
        </authorList>
    </citation>
    <scope>GENOME REANNOTATION</scope>
    <source>
        <strain evidence="2">104-T / ATCC 96160 / CBS 514.97 / LARS 414 / MAFF 240422</strain>
    </source>
</reference>
<reference evidence="2" key="1">
    <citation type="journal article" date="2013" name="New Phytol.">
        <title>Comparative genomic and transcriptomic analyses reveal the hemibiotrophic stage shift of Colletotrichum fungi.</title>
        <authorList>
            <person name="Gan P."/>
            <person name="Ikeda K."/>
            <person name="Irieda H."/>
            <person name="Narusaka M."/>
            <person name="O'Connell R.J."/>
            <person name="Narusaka Y."/>
            <person name="Takano Y."/>
            <person name="Kubo Y."/>
            <person name="Shirasu K."/>
        </authorList>
    </citation>
    <scope>NUCLEOTIDE SEQUENCE [LARGE SCALE GENOMIC DNA]</scope>
    <source>
        <strain evidence="2">104-T / ATCC 96160 / CBS 514.97 / LARS 414 / MAFF 240422</strain>
    </source>
</reference>
<accession>A0A484G2A8</accession>
<name>A0A484G2A8_COLOR</name>
<evidence type="ECO:0000313" key="1">
    <source>
        <dbReference type="EMBL" id="TDZ24322.1"/>
    </source>
</evidence>
<organism evidence="1 2">
    <name type="scientific">Colletotrichum orbiculare (strain 104-T / ATCC 96160 / CBS 514.97 / LARS 414 / MAFF 240422)</name>
    <name type="common">Cucumber anthracnose fungus</name>
    <name type="synonym">Colletotrichum lagenarium</name>
    <dbReference type="NCBI Taxonomy" id="1213857"/>
    <lineage>
        <taxon>Eukaryota</taxon>
        <taxon>Fungi</taxon>
        <taxon>Dikarya</taxon>
        <taxon>Ascomycota</taxon>
        <taxon>Pezizomycotina</taxon>
        <taxon>Sordariomycetes</taxon>
        <taxon>Hypocreomycetidae</taxon>
        <taxon>Glomerellales</taxon>
        <taxon>Glomerellaceae</taxon>
        <taxon>Colletotrichum</taxon>
        <taxon>Colletotrichum orbiculare species complex</taxon>
    </lineage>
</organism>
<protein>
    <submittedName>
        <fullName evidence="1">Uncharacterized protein</fullName>
    </submittedName>
</protein>
<dbReference type="OrthoDB" id="4840661at2759"/>
<proteinExistence type="predicted"/>